<accession>A0A2P6VD13</accession>
<dbReference type="PANTHER" id="PTHR45663">
    <property type="entry name" value="GEO12009P1"/>
    <property type="match status" value="1"/>
</dbReference>
<dbReference type="PROSITE" id="PS00194">
    <property type="entry name" value="THIOREDOXIN_1"/>
    <property type="match status" value="1"/>
</dbReference>
<comment type="caution">
    <text evidence="5">The sequence shown here is derived from an EMBL/GenBank/DDBJ whole genome shotgun (WGS) entry which is preliminary data.</text>
</comment>
<dbReference type="GO" id="GO:0005737">
    <property type="term" value="C:cytoplasm"/>
    <property type="evidence" value="ECO:0007669"/>
    <property type="project" value="TreeGrafter"/>
</dbReference>
<dbReference type="PRINTS" id="PR00421">
    <property type="entry name" value="THIOREDOXIN"/>
</dbReference>
<dbReference type="PROSITE" id="PS51352">
    <property type="entry name" value="THIOREDOXIN_2"/>
    <property type="match status" value="1"/>
</dbReference>
<name>A0A2P6VD13_9CHLO</name>
<dbReference type="SUPFAM" id="SSF52833">
    <property type="entry name" value="Thioredoxin-like"/>
    <property type="match status" value="1"/>
</dbReference>
<evidence type="ECO:0000256" key="1">
    <source>
        <dbReference type="ARBA" id="ARBA00022448"/>
    </source>
</evidence>
<dbReference type="InterPro" id="IPR013766">
    <property type="entry name" value="Thioredoxin_domain"/>
</dbReference>
<sequence>MAATTISLTASRPVCARAAFGRTARPRLAVRASRDAELAKMAEFKKGLSARLEATTPGVAAAAAEGGAVATEAPAKHLMEVNKDNFYAVVEEKSASKLVLVDCYTDWCGPCKMILPTLLQWSEELADKLEIIKFNCNKENKEVGIALGIKVAPTFLLYKDNKQVAMMTGAKTEQLRELIETHM</sequence>
<dbReference type="Gene3D" id="3.40.30.10">
    <property type="entry name" value="Glutaredoxin"/>
    <property type="match status" value="1"/>
</dbReference>
<reference evidence="5 6" key="1">
    <citation type="journal article" date="2018" name="Plant J.">
        <title>Genome sequences of Chlorella sorokiniana UTEX 1602 and Micractinium conductrix SAG 241.80: implications to maltose excretion by a green alga.</title>
        <authorList>
            <person name="Arriola M.B."/>
            <person name="Velmurugan N."/>
            <person name="Zhang Y."/>
            <person name="Plunkett M.H."/>
            <person name="Hondzo H."/>
            <person name="Barney B.M."/>
        </authorList>
    </citation>
    <scope>NUCLEOTIDE SEQUENCE [LARGE SCALE GENOMIC DNA]</scope>
    <source>
        <strain evidence="5 6">SAG 241.80</strain>
    </source>
</reference>
<evidence type="ECO:0000256" key="2">
    <source>
        <dbReference type="ARBA" id="ARBA00022982"/>
    </source>
</evidence>
<keyword evidence="2" id="KW-0249">Electron transport</keyword>
<evidence type="ECO:0000256" key="3">
    <source>
        <dbReference type="ARBA" id="ARBA00023157"/>
    </source>
</evidence>
<dbReference type="Pfam" id="PF00085">
    <property type="entry name" value="Thioredoxin"/>
    <property type="match status" value="1"/>
</dbReference>
<dbReference type="GO" id="GO:0015035">
    <property type="term" value="F:protein-disulfide reductase activity"/>
    <property type="evidence" value="ECO:0007669"/>
    <property type="project" value="TreeGrafter"/>
</dbReference>
<dbReference type="InterPro" id="IPR017937">
    <property type="entry name" value="Thioredoxin_CS"/>
</dbReference>
<gene>
    <name evidence="5" type="ORF">C2E20_4644</name>
</gene>
<keyword evidence="6" id="KW-1185">Reference proteome</keyword>
<dbReference type="STRING" id="554055.A0A2P6VD13"/>
<dbReference type="AlphaFoldDB" id="A0A2P6VD13"/>
<evidence type="ECO:0000313" key="5">
    <source>
        <dbReference type="EMBL" id="PSC71986.1"/>
    </source>
</evidence>
<dbReference type="EMBL" id="LHPF02000012">
    <property type="protein sequence ID" value="PSC71986.1"/>
    <property type="molecule type" value="Genomic_DNA"/>
</dbReference>
<protein>
    <submittedName>
        <fullName evidence="5">Thioredoxin chloroplastic</fullName>
    </submittedName>
</protein>
<feature type="domain" description="Thioredoxin" evidence="4">
    <location>
        <begin position="50"/>
        <end position="183"/>
    </location>
</feature>
<dbReference type="InterPro" id="IPR036249">
    <property type="entry name" value="Thioredoxin-like_sf"/>
</dbReference>
<evidence type="ECO:0000259" key="4">
    <source>
        <dbReference type="PROSITE" id="PS51352"/>
    </source>
</evidence>
<evidence type="ECO:0000313" key="6">
    <source>
        <dbReference type="Proteomes" id="UP000239649"/>
    </source>
</evidence>
<keyword evidence="1" id="KW-0813">Transport</keyword>
<dbReference type="OrthoDB" id="10263751at2759"/>
<organism evidence="5 6">
    <name type="scientific">Micractinium conductrix</name>
    <dbReference type="NCBI Taxonomy" id="554055"/>
    <lineage>
        <taxon>Eukaryota</taxon>
        <taxon>Viridiplantae</taxon>
        <taxon>Chlorophyta</taxon>
        <taxon>core chlorophytes</taxon>
        <taxon>Trebouxiophyceae</taxon>
        <taxon>Chlorellales</taxon>
        <taxon>Chlorellaceae</taxon>
        <taxon>Chlorella clade</taxon>
        <taxon>Micractinium</taxon>
    </lineage>
</organism>
<keyword evidence="3" id="KW-1015">Disulfide bond</keyword>
<dbReference type="Proteomes" id="UP000239649">
    <property type="component" value="Unassembled WGS sequence"/>
</dbReference>
<dbReference type="PANTHER" id="PTHR45663:SF11">
    <property type="entry name" value="GEO12009P1"/>
    <property type="match status" value="1"/>
</dbReference>
<proteinExistence type="predicted"/>
<dbReference type="CDD" id="cd02947">
    <property type="entry name" value="TRX_family"/>
    <property type="match status" value="1"/>
</dbReference>